<proteinExistence type="predicted"/>
<feature type="compositionally biased region" description="Basic and acidic residues" evidence="1">
    <location>
        <begin position="192"/>
        <end position="206"/>
    </location>
</feature>
<dbReference type="EMBL" id="SDWV01000001">
    <property type="protein sequence ID" value="RYC14594.1"/>
    <property type="molecule type" value="Genomic_DNA"/>
</dbReference>
<feature type="chain" id="PRO_5039376541" description="DUF4352 domain-containing protein" evidence="2">
    <location>
        <begin position="21"/>
        <end position="213"/>
    </location>
</feature>
<keyword evidence="4" id="KW-1185">Reference proteome</keyword>
<evidence type="ECO:0000256" key="2">
    <source>
        <dbReference type="SAM" id="SignalP"/>
    </source>
</evidence>
<gene>
    <name evidence="3" type="ORF">EUA94_00260</name>
</gene>
<feature type="region of interest" description="Disordered" evidence="1">
    <location>
        <begin position="18"/>
        <end position="37"/>
    </location>
</feature>
<dbReference type="OrthoDB" id="3783044at2"/>
<comment type="caution">
    <text evidence="3">The sequence shown here is derived from an EMBL/GenBank/DDBJ whole genome shotgun (WGS) entry which is preliminary data.</text>
</comment>
<evidence type="ECO:0000256" key="1">
    <source>
        <dbReference type="SAM" id="MobiDB-lite"/>
    </source>
</evidence>
<evidence type="ECO:0000313" key="4">
    <source>
        <dbReference type="Proteomes" id="UP000291101"/>
    </source>
</evidence>
<evidence type="ECO:0000313" key="3">
    <source>
        <dbReference type="EMBL" id="RYC14594.1"/>
    </source>
</evidence>
<protein>
    <recommendedName>
        <fullName evidence="5">DUF4352 domain-containing protein</fullName>
    </recommendedName>
</protein>
<dbReference type="Proteomes" id="UP000291101">
    <property type="component" value="Unassembled WGS sequence"/>
</dbReference>
<feature type="compositionally biased region" description="Low complexity" evidence="1">
    <location>
        <begin position="18"/>
        <end position="35"/>
    </location>
</feature>
<feature type="signal peptide" evidence="2">
    <location>
        <begin position="1"/>
        <end position="20"/>
    </location>
</feature>
<feature type="region of interest" description="Disordered" evidence="1">
    <location>
        <begin position="180"/>
        <end position="213"/>
    </location>
</feature>
<organism evidence="3 4">
    <name type="scientific">Nocardioides zhouii</name>
    <dbReference type="NCBI Taxonomy" id="1168729"/>
    <lineage>
        <taxon>Bacteria</taxon>
        <taxon>Bacillati</taxon>
        <taxon>Actinomycetota</taxon>
        <taxon>Actinomycetes</taxon>
        <taxon>Propionibacteriales</taxon>
        <taxon>Nocardioidaceae</taxon>
        <taxon>Nocardioides</taxon>
    </lineage>
</organism>
<accession>A0A4Q2TBN5</accession>
<reference evidence="3 4" key="1">
    <citation type="submission" date="2019-01" db="EMBL/GenBank/DDBJ databases">
        <title>Novel species of Nocardioides.</title>
        <authorList>
            <person name="Liu Q."/>
            <person name="X Y.-H."/>
        </authorList>
    </citation>
    <scope>NUCLEOTIDE SEQUENCE [LARGE SCALE GENOMIC DNA]</scope>
    <source>
        <strain evidence="3 4">HLT2-9</strain>
    </source>
</reference>
<dbReference type="PROSITE" id="PS51257">
    <property type="entry name" value="PROKAR_LIPOPROTEIN"/>
    <property type="match status" value="1"/>
</dbReference>
<dbReference type="RefSeq" id="WP_129423532.1">
    <property type="nucleotide sequence ID" value="NZ_SDWV01000001.1"/>
</dbReference>
<sequence length="213" mass="22272">MRRTVVLTTALMLAATGCSGSDSGTTPTPATTSGAVDTAAATDPGTDLELGDEATLVWQPATSLTGVLELSVDAVAEQRQSVFDGWIRDDVMAASRPYFVTVTLTNAGESDLAGQDVPLYLRDDNGTLGAPWTLGGDFAACQSGPLPTPFGAGTDAGMCLVYLVPDGARIEDLVFEPTEGYDPITWSGEVQAPEKKADGKKNQKQDGKKRKRG</sequence>
<dbReference type="AlphaFoldDB" id="A0A4Q2TBN5"/>
<name>A0A4Q2TBN5_9ACTN</name>
<keyword evidence="2" id="KW-0732">Signal</keyword>
<evidence type="ECO:0008006" key="5">
    <source>
        <dbReference type="Google" id="ProtNLM"/>
    </source>
</evidence>